<feature type="region of interest" description="Disordered" evidence="1">
    <location>
        <begin position="188"/>
        <end position="224"/>
    </location>
</feature>
<feature type="region of interest" description="Disordered" evidence="1">
    <location>
        <begin position="1"/>
        <end position="31"/>
    </location>
</feature>
<feature type="region of interest" description="Disordered" evidence="1">
    <location>
        <begin position="146"/>
        <end position="165"/>
    </location>
</feature>
<organism evidence="2 3">
    <name type="scientific">Cercospora zeae-maydis SCOH1-5</name>
    <dbReference type="NCBI Taxonomy" id="717836"/>
    <lineage>
        <taxon>Eukaryota</taxon>
        <taxon>Fungi</taxon>
        <taxon>Dikarya</taxon>
        <taxon>Ascomycota</taxon>
        <taxon>Pezizomycotina</taxon>
        <taxon>Dothideomycetes</taxon>
        <taxon>Dothideomycetidae</taxon>
        <taxon>Mycosphaerellales</taxon>
        <taxon>Mycosphaerellaceae</taxon>
        <taxon>Cercospora</taxon>
    </lineage>
</organism>
<evidence type="ECO:0000313" key="2">
    <source>
        <dbReference type="EMBL" id="KAF2217229.1"/>
    </source>
</evidence>
<dbReference type="EMBL" id="ML992663">
    <property type="protein sequence ID" value="KAF2217229.1"/>
    <property type="molecule type" value="Genomic_DNA"/>
</dbReference>
<reference evidence="2" key="1">
    <citation type="journal article" date="2020" name="Stud. Mycol.">
        <title>101 Dothideomycetes genomes: a test case for predicting lifestyles and emergence of pathogens.</title>
        <authorList>
            <person name="Haridas S."/>
            <person name="Albert R."/>
            <person name="Binder M."/>
            <person name="Bloem J."/>
            <person name="Labutti K."/>
            <person name="Salamov A."/>
            <person name="Andreopoulos B."/>
            <person name="Baker S."/>
            <person name="Barry K."/>
            <person name="Bills G."/>
            <person name="Bluhm B."/>
            <person name="Cannon C."/>
            <person name="Castanera R."/>
            <person name="Culley D."/>
            <person name="Daum C."/>
            <person name="Ezra D."/>
            <person name="Gonzalez J."/>
            <person name="Henrissat B."/>
            <person name="Kuo A."/>
            <person name="Liang C."/>
            <person name="Lipzen A."/>
            <person name="Lutzoni F."/>
            <person name="Magnuson J."/>
            <person name="Mondo S."/>
            <person name="Nolan M."/>
            <person name="Ohm R."/>
            <person name="Pangilinan J."/>
            <person name="Park H.-J."/>
            <person name="Ramirez L."/>
            <person name="Alfaro M."/>
            <person name="Sun H."/>
            <person name="Tritt A."/>
            <person name="Yoshinaga Y."/>
            <person name="Zwiers L.-H."/>
            <person name="Turgeon B."/>
            <person name="Goodwin S."/>
            <person name="Spatafora J."/>
            <person name="Crous P."/>
            <person name="Grigoriev I."/>
        </authorList>
    </citation>
    <scope>NUCLEOTIDE SEQUENCE</scope>
    <source>
        <strain evidence="2">SCOH1-5</strain>
    </source>
</reference>
<proteinExistence type="predicted"/>
<protein>
    <submittedName>
        <fullName evidence="2">Uncharacterized protein</fullName>
    </submittedName>
</protein>
<evidence type="ECO:0000313" key="3">
    <source>
        <dbReference type="Proteomes" id="UP000799539"/>
    </source>
</evidence>
<sequence>MAPSLTESKELLDGQPRPYKQLSGEPDLHNGQPVEYVRLARRADGGDIVAPAAFKQGVPTNSNGFRLRLPTGPRVVTPVAPEIDRTILGVEFLGDEILGDLLHGSEALASMSMKRRRDSAFPDCSKEASKCEDNSEFAVDESPMKKLEVDSPPCTKRISAQTPTSADMRISAIELPDTALRQGKLNAGPIQASATPSGLAAEPPNTAPFRGTPTSTQPQSSTTPILAPTEAANAETVQGTAAPTTRQLSLHRDMPPYVGIRPIPPWLSNLSTEIRAAKTDSSSGRIKNGSLKKITKTFVRAGTTLSHFSPASGVLRVGQSYSPLWEWWMDTRVLTPLQWWAVNEVIWKSHREGCRELPAACLGMKVFAEI</sequence>
<dbReference type="AlphaFoldDB" id="A0A6A6FV27"/>
<feature type="compositionally biased region" description="Low complexity" evidence="1">
    <location>
        <begin position="212"/>
        <end position="224"/>
    </location>
</feature>
<keyword evidence="3" id="KW-1185">Reference proteome</keyword>
<dbReference type="OrthoDB" id="3647558at2759"/>
<evidence type="ECO:0000256" key="1">
    <source>
        <dbReference type="SAM" id="MobiDB-lite"/>
    </source>
</evidence>
<name>A0A6A6FV27_9PEZI</name>
<dbReference type="Proteomes" id="UP000799539">
    <property type="component" value="Unassembled WGS sequence"/>
</dbReference>
<accession>A0A6A6FV27</accession>
<gene>
    <name evidence="2" type="ORF">CERZMDRAFT_81171</name>
</gene>